<dbReference type="PANTHER" id="PTHR32194:SF0">
    <property type="entry name" value="ATP-DEPENDENT PROTEASE SUBUNIT HSLV"/>
    <property type="match status" value="1"/>
</dbReference>
<dbReference type="GO" id="GO:0005839">
    <property type="term" value="C:proteasome core complex"/>
    <property type="evidence" value="ECO:0007669"/>
    <property type="project" value="InterPro"/>
</dbReference>
<dbReference type="GO" id="GO:0005737">
    <property type="term" value="C:cytoplasm"/>
    <property type="evidence" value="ECO:0007669"/>
    <property type="project" value="TreeGrafter"/>
</dbReference>
<dbReference type="GO" id="GO:0051603">
    <property type="term" value="P:proteolysis involved in protein catabolic process"/>
    <property type="evidence" value="ECO:0007669"/>
    <property type="project" value="InterPro"/>
</dbReference>
<gene>
    <name evidence="4" type="ORF">NBO_59gi002</name>
</gene>
<keyword evidence="5" id="KW-1185">Reference proteome</keyword>
<dbReference type="AlphaFoldDB" id="R0MI06"/>
<dbReference type="EMBL" id="KB908967">
    <property type="protein sequence ID" value="EOB13785.1"/>
    <property type="molecule type" value="Genomic_DNA"/>
</dbReference>
<proteinExistence type="predicted"/>
<dbReference type="STRING" id="578461.R0MI06"/>
<evidence type="ECO:0000256" key="1">
    <source>
        <dbReference type="ARBA" id="ARBA00022490"/>
    </source>
</evidence>
<reference evidence="4 5" key="1">
    <citation type="journal article" date="2013" name="BMC Genomics">
        <title>Comparative genomics of parasitic silkworm microsporidia reveal an association between genome expansion and host adaptation.</title>
        <authorList>
            <person name="Pan G."/>
            <person name="Xu J."/>
            <person name="Li T."/>
            <person name="Xia Q."/>
            <person name="Liu S.L."/>
            <person name="Zhang G."/>
            <person name="Li S."/>
            <person name="Li C."/>
            <person name="Liu H."/>
            <person name="Yang L."/>
            <person name="Liu T."/>
            <person name="Zhang X."/>
            <person name="Wu Z."/>
            <person name="Fan W."/>
            <person name="Dang X."/>
            <person name="Xiang H."/>
            <person name="Tao M."/>
            <person name="Li Y."/>
            <person name="Hu J."/>
            <person name="Li Z."/>
            <person name="Lin L."/>
            <person name="Luo J."/>
            <person name="Geng L."/>
            <person name="Wang L."/>
            <person name="Long M."/>
            <person name="Wan Y."/>
            <person name="He N."/>
            <person name="Zhang Z."/>
            <person name="Lu C."/>
            <person name="Keeling P.J."/>
            <person name="Wang J."/>
            <person name="Xiang Z."/>
            <person name="Zhou Z."/>
        </authorList>
    </citation>
    <scope>NUCLEOTIDE SEQUENCE [LARGE SCALE GENOMIC DNA]</scope>
    <source>
        <strain evidence="5">CQ1 / CVCC 102059</strain>
    </source>
</reference>
<dbReference type="OMA" id="MKRDHDK"/>
<evidence type="ECO:0000313" key="5">
    <source>
        <dbReference type="Proteomes" id="UP000016927"/>
    </source>
</evidence>
<evidence type="ECO:0000256" key="2">
    <source>
        <dbReference type="ARBA" id="ARBA00022670"/>
    </source>
</evidence>
<dbReference type="Pfam" id="PF00227">
    <property type="entry name" value="Proteasome"/>
    <property type="match status" value="1"/>
</dbReference>
<accession>R0MI06</accession>
<evidence type="ECO:0000313" key="4">
    <source>
        <dbReference type="EMBL" id="EOB13785.1"/>
    </source>
</evidence>
<dbReference type="InterPro" id="IPR001353">
    <property type="entry name" value="Proteasome_sua/b"/>
</dbReference>
<dbReference type="HOGENOM" id="CLU_035750_12_1_1"/>
<protein>
    <submittedName>
        <fullName evidence="4">Proteasome beta-type component</fullName>
    </submittedName>
</protein>
<sequence length="194" mass="21878">MEALVGLKGRDFVLVSAESSVMNSYLVIKRKDDKFSDLNENVTLVYNGDQGDAFRTAKFVVEDLKYRQLESNLKINPKVVSCSIQNKIYEKLRVNPLKCGFLVGGMSCNNPELYSIDNYGASFKENFIAMGMGTYFCYGILDNNYKEDLSQEEGIEIIKKCYKVLKERCSLNIEGVTIKVVSNSGIESIDLEIK</sequence>
<dbReference type="GO" id="GO:0008233">
    <property type="term" value="F:peptidase activity"/>
    <property type="evidence" value="ECO:0007669"/>
    <property type="project" value="UniProtKB-KW"/>
</dbReference>
<dbReference type="VEuPathDB" id="MicrosporidiaDB:NBO_59gi002"/>
<dbReference type="SUPFAM" id="SSF56235">
    <property type="entry name" value="N-terminal nucleophile aminohydrolases (Ntn hydrolases)"/>
    <property type="match status" value="1"/>
</dbReference>
<dbReference type="InterPro" id="IPR023333">
    <property type="entry name" value="Proteasome_suB-type"/>
</dbReference>
<dbReference type="InterPro" id="IPR029055">
    <property type="entry name" value="Ntn_hydrolases_N"/>
</dbReference>
<keyword evidence="4" id="KW-0647">Proteasome</keyword>
<dbReference type="Gene3D" id="3.60.20.10">
    <property type="entry name" value="Glutamine Phosphoribosylpyrophosphate, subunit 1, domain 1"/>
    <property type="match status" value="1"/>
</dbReference>
<organism evidence="4 5">
    <name type="scientific">Nosema bombycis (strain CQ1 / CVCC 102059)</name>
    <name type="common">Microsporidian parasite</name>
    <name type="synonym">Pebrine of silkworm</name>
    <dbReference type="NCBI Taxonomy" id="578461"/>
    <lineage>
        <taxon>Eukaryota</taxon>
        <taxon>Fungi</taxon>
        <taxon>Fungi incertae sedis</taxon>
        <taxon>Microsporidia</taxon>
        <taxon>Nosematidae</taxon>
        <taxon>Nosema</taxon>
    </lineage>
</organism>
<keyword evidence="1" id="KW-0963">Cytoplasm</keyword>
<evidence type="ECO:0000256" key="3">
    <source>
        <dbReference type="ARBA" id="ARBA00022801"/>
    </source>
</evidence>
<dbReference type="Proteomes" id="UP000016927">
    <property type="component" value="Unassembled WGS sequence"/>
</dbReference>
<dbReference type="OrthoDB" id="268428at2759"/>
<keyword evidence="2" id="KW-0645">Protease</keyword>
<dbReference type="PANTHER" id="PTHR32194">
    <property type="entry name" value="METALLOPROTEASE TLDD"/>
    <property type="match status" value="1"/>
</dbReference>
<name>R0MI06_NOSB1</name>
<keyword evidence="3" id="KW-0378">Hydrolase</keyword>